<dbReference type="EMBL" id="JAWWNJ010000104">
    <property type="protein sequence ID" value="KAK6993092.1"/>
    <property type="molecule type" value="Genomic_DNA"/>
</dbReference>
<accession>A0AAV9ZVT4</accession>
<sequence>MLPSAARLPYHRIEFPNPALLEGMKPTRTSQVNHPQAASANLRRSFCVRIVAECSTARISPVRAKCYCYPGIPIRSTGNGRYYISLTFGKTHPEACGTEEFELGRSKGNFASPDRIHPTSRTQWFLPSYASVCIALNNLQATWKPAEHSIVLTSIHASLLRQTEALTRAVTAYSLIPSRLMPARAGESRGFFCRGNTKDNYRIPGNLLLSNAVLRFLWGSEWRRIRGYHSINSQPLSLELLPSSFCFANANELFLNDKKSLGFSIPTDTATHHNT</sequence>
<organism evidence="1 2">
    <name type="scientific">Favolaschia claudopus</name>
    <dbReference type="NCBI Taxonomy" id="2862362"/>
    <lineage>
        <taxon>Eukaryota</taxon>
        <taxon>Fungi</taxon>
        <taxon>Dikarya</taxon>
        <taxon>Basidiomycota</taxon>
        <taxon>Agaricomycotina</taxon>
        <taxon>Agaricomycetes</taxon>
        <taxon>Agaricomycetidae</taxon>
        <taxon>Agaricales</taxon>
        <taxon>Marasmiineae</taxon>
        <taxon>Mycenaceae</taxon>
        <taxon>Favolaschia</taxon>
    </lineage>
</organism>
<gene>
    <name evidence="1" type="ORF">R3P38DRAFT_2801115</name>
</gene>
<dbReference type="AlphaFoldDB" id="A0AAV9ZVT4"/>
<evidence type="ECO:0000313" key="2">
    <source>
        <dbReference type="Proteomes" id="UP001362999"/>
    </source>
</evidence>
<protein>
    <submittedName>
        <fullName evidence="1">Uncharacterized protein</fullName>
    </submittedName>
</protein>
<proteinExistence type="predicted"/>
<dbReference type="Proteomes" id="UP001362999">
    <property type="component" value="Unassembled WGS sequence"/>
</dbReference>
<name>A0AAV9ZVT4_9AGAR</name>
<keyword evidence="2" id="KW-1185">Reference proteome</keyword>
<comment type="caution">
    <text evidence="1">The sequence shown here is derived from an EMBL/GenBank/DDBJ whole genome shotgun (WGS) entry which is preliminary data.</text>
</comment>
<reference evidence="1 2" key="1">
    <citation type="journal article" date="2024" name="J Genomics">
        <title>Draft genome sequencing and assembly of Favolaschia claudopus CIRM-BRFM 2984 isolated from oak limbs.</title>
        <authorList>
            <person name="Navarro D."/>
            <person name="Drula E."/>
            <person name="Chaduli D."/>
            <person name="Cazenave R."/>
            <person name="Ahrendt S."/>
            <person name="Wang J."/>
            <person name="Lipzen A."/>
            <person name="Daum C."/>
            <person name="Barry K."/>
            <person name="Grigoriev I.V."/>
            <person name="Favel A."/>
            <person name="Rosso M.N."/>
            <person name="Martin F."/>
        </authorList>
    </citation>
    <scope>NUCLEOTIDE SEQUENCE [LARGE SCALE GENOMIC DNA]</scope>
    <source>
        <strain evidence="1 2">CIRM-BRFM 2984</strain>
    </source>
</reference>
<evidence type="ECO:0000313" key="1">
    <source>
        <dbReference type="EMBL" id="KAK6993092.1"/>
    </source>
</evidence>